<evidence type="ECO:0000256" key="1">
    <source>
        <dbReference type="ARBA" id="ARBA00004236"/>
    </source>
</evidence>
<evidence type="ECO:0000256" key="4">
    <source>
        <dbReference type="ARBA" id="ARBA00022679"/>
    </source>
</evidence>
<keyword evidence="5" id="KW-0472">Membrane</keyword>
<dbReference type="SUPFAM" id="SSF53448">
    <property type="entry name" value="Nucleotide-diphospho-sugar transferases"/>
    <property type="match status" value="1"/>
</dbReference>
<dbReference type="AlphaFoldDB" id="A0A3C1KJV3"/>
<dbReference type="EMBL" id="DMND01000054">
    <property type="protein sequence ID" value="HAN26743.1"/>
    <property type="molecule type" value="Genomic_DNA"/>
</dbReference>
<protein>
    <submittedName>
        <fullName evidence="7">Glycosyl transferase</fullName>
    </submittedName>
</protein>
<dbReference type="Gene3D" id="3.90.550.10">
    <property type="entry name" value="Spore Coat Polysaccharide Biosynthesis Protein SpsA, Chain A"/>
    <property type="match status" value="1"/>
</dbReference>
<dbReference type="PANTHER" id="PTHR43646:SF2">
    <property type="entry name" value="GLYCOSYLTRANSFERASE 2-LIKE DOMAIN-CONTAINING PROTEIN"/>
    <property type="match status" value="1"/>
</dbReference>
<dbReference type="GO" id="GO:0005886">
    <property type="term" value="C:plasma membrane"/>
    <property type="evidence" value="ECO:0007669"/>
    <property type="project" value="UniProtKB-SubCell"/>
</dbReference>
<comment type="subcellular location">
    <subcellularLocation>
        <location evidence="1">Cell membrane</location>
    </subcellularLocation>
</comment>
<dbReference type="InterPro" id="IPR029044">
    <property type="entry name" value="Nucleotide-diphossugar_trans"/>
</dbReference>
<keyword evidence="3" id="KW-0328">Glycosyltransferase</keyword>
<dbReference type="GO" id="GO:0016757">
    <property type="term" value="F:glycosyltransferase activity"/>
    <property type="evidence" value="ECO:0007669"/>
    <property type="project" value="UniProtKB-KW"/>
</dbReference>
<evidence type="ECO:0000259" key="6">
    <source>
        <dbReference type="Pfam" id="PF00535"/>
    </source>
</evidence>
<dbReference type="Proteomes" id="UP000259273">
    <property type="component" value="Unassembled WGS sequence"/>
</dbReference>
<dbReference type="Pfam" id="PF00535">
    <property type="entry name" value="Glycos_transf_2"/>
    <property type="match status" value="1"/>
</dbReference>
<evidence type="ECO:0000256" key="2">
    <source>
        <dbReference type="ARBA" id="ARBA00022475"/>
    </source>
</evidence>
<feature type="non-terminal residue" evidence="7">
    <location>
        <position position="186"/>
    </location>
</feature>
<name>A0A3C1KJV3_9GAMM</name>
<dbReference type="STRING" id="1121937.GCA_000423125_01598"/>
<feature type="domain" description="Glycosyltransferase 2-like" evidence="6">
    <location>
        <begin position="9"/>
        <end position="94"/>
    </location>
</feature>
<comment type="caution">
    <text evidence="7">The sequence shown here is derived from an EMBL/GenBank/DDBJ whole genome shotgun (WGS) entry which is preliminary data.</text>
</comment>
<accession>A0A3C1KJV3</accession>
<proteinExistence type="predicted"/>
<keyword evidence="4 7" id="KW-0808">Transferase</keyword>
<keyword evidence="2" id="KW-1003">Cell membrane</keyword>
<organism evidence="7 8">
    <name type="scientific">Haliea salexigens</name>
    <dbReference type="NCBI Taxonomy" id="287487"/>
    <lineage>
        <taxon>Bacteria</taxon>
        <taxon>Pseudomonadati</taxon>
        <taxon>Pseudomonadota</taxon>
        <taxon>Gammaproteobacteria</taxon>
        <taxon>Cellvibrionales</taxon>
        <taxon>Halieaceae</taxon>
        <taxon>Haliea</taxon>
    </lineage>
</organism>
<dbReference type="InterPro" id="IPR001173">
    <property type="entry name" value="Glyco_trans_2-like"/>
</dbReference>
<evidence type="ECO:0000256" key="3">
    <source>
        <dbReference type="ARBA" id="ARBA00022676"/>
    </source>
</evidence>
<sequence>MAAPASQLSFVIPVLNEAPRIAGLLEDLQARFPGAERIVVDGGSGDDTVAHALPGATSVLVAESGRALQMNLGARSAQGEYLLFLHADTTPLFDARSLRAALELRPAWGYFRLRLDGRAAVFRLIERAISWRSSASGIGTGDQLLFVRRDLFAAAGGFAAIPLMEDIELCVRLRRQQRPLLPRGLR</sequence>
<reference evidence="7 8" key="1">
    <citation type="journal article" date="2018" name="Nat. Biotechnol.">
        <title>A standardized bacterial taxonomy based on genome phylogeny substantially revises the tree of life.</title>
        <authorList>
            <person name="Parks D.H."/>
            <person name="Chuvochina M."/>
            <person name="Waite D.W."/>
            <person name="Rinke C."/>
            <person name="Skarshewski A."/>
            <person name="Chaumeil P.A."/>
            <person name="Hugenholtz P."/>
        </authorList>
    </citation>
    <scope>NUCLEOTIDE SEQUENCE [LARGE SCALE GENOMIC DNA]</scope>
    <source>
        <strain evidence="7">UBA9158</strain>
    </source>
</reference>
<evidence type="ECO:0000313" key="8">
    <source>
        <dbReference type="Proteomes" id="UP000259273"/>
    </source>
</evidence>
<gene>
    <name evidence="7" type="ORF">DCP75_03295</name>
</gene>
<dbReference type="PANTHER" id="PTHR43646">
    <property type="entry name" value="GLYCOSYLTRANSFERASE"/>
    <property type="match status" value="1"/>
</dbReference>
<evidence type="ECO:0000313" key="7">
    <source>
        <dbReference type="EMBL" id="HAN26743.1"/>
    </source>
</evidence>
<evidence type="ECO:0000256" key="5">
    <source>
        <dbReference type="ARBA" id="ARBA00023136"/>
    </source>
</evidence>